<reference evidence="1" key="2">
    <citation type="journal article" date="2023" name="Science">
        <title>Genomic signatures of disease resistance in endangered staghorn corals.</title>
        <authorList>
            <person name="Vollmer S.V."/>
            <person name="Selwyn J.D."/>
            <person name="Despard B.A."/>
            <person name="Roesel C.L."/>
        </authorList>
    </citation>
    <scope>NUCLEOTIDE SEQUENCE</scope>
    <source>
        <strain evidence="1">K2</strain>
    </source>
</reference>
<proteinExistence type="predicted"/>
<sequence>MFISKNPKTPIQISQKLPYLWKIDYKGSLETVANKSEDAISCHSACNRTLIAFSRNYIPSVDEQQRPIVYFTNQFEKYCLLGTYSLKADKR</sequence>
<evidence type="ECO:0000313" key="1">
    <source>
        <dbReference type="EMBL" id="KAK2563640.1"/>
    </source>
</evidence>
<gene>
    <name evidence="1" type="ORF">P5673_013379</name>
</gene>
<dbReference type="AlphaFoldDB" id="A0AAD9QLS4"/>
<keyword evidence="2" id="KW-1185">Reference proteome</keyword>
<protein>
    <submittedName>
        <fullName evidence="1">Uncharacterized protein</fullName>
    </submittedName>
</protein>
<evidence type="ECO:0000313" key="2">
    <source>
        <dbReference type="Proteomes" id="UP001249851"/>
    </source>
</evidence>
<dbReference type="Proteomes" id="UP001249851">
    <property type="component" value="Unassembled WGS sequence"/>
</dbReference>
<accession>A0AAD9QLS4</accession>
<reference evidence="1" key="1">
    <citation type="journal article" date="2023" name="G3 (Bethesda)">
        <title>Whole genome assembly and annotation of the endangered Caribbean coral Acropora cervicornis.</title>
        <authorList>
            <person name="Selwyn J.D."/>
            <person name="Vollmer S.V."/>
        </authorList>
    </citation>
    <scope>NUCLEOTIDE SEQUENCE</scope>
    <source>
        <strain evidence="1">K2</strain>
    </source>
</reference>
<organism evidence="1 2">
    <name type="scientific">Acropora cervicornis</name>
    <name type="common">Staghorn coral</name>
    <dbReference type="NCBI Taxonomy" id="6130"/>
    <lineage>
        <taxon>Eukaryota</taxon>
        <taxon>Metazoa</taxon>
        <taxon>Cnidaria</taxon>
        <taxon>Anthozoa</taxon>
        <taxon>Hexacorallia</taxon>
        <taxon>Scleractinia</taxon>
        <taxon>Astrocoeniina</taxon>
        <taxon>Acroporidae</taxon>
        <taxon>Acropora</taxon>
    </lineage>
</organism>
<dbReference type="EMBL" id="JARQWQ010000025">
    <property type="protein sequence ID" value="KAK2563640.1"/>
    <property type="molecule type" value="Genomic_DNA"/>
</dbReference>
<comment type="caution">
    <text evidence="1">The sequence shown here is derived from an EMBL/GenBank/DDBJ whole genome shotgun (WGS) entry which is preliminary data.</text>
</comment>
<name>A0AAD9QLS4_ACRCE</name>